<gene>
    <name evidence="1" type="ORF">BV22DRAFT_1059695</name>
</gene>
<sequence>MFDGLGVLSLWLCLKKSDRSGHATLPPSCQFCHVHFPKGHAFDIIREDDEYVAFRDHNPSAVHHFQVIPKTHIESVKSLTKAEVNIVEKLRAIGHSILDDLDIPVSERRLGFHIPPFNTVNHLHLHVQALPHKSFARRMKYPIVGGFGPYTKGFSWFVEAGQAVRILDQGGQVRISPC</sequence>
<dbReference type="Proteomes" id="UP000790709">
    <property type="component" value="Unassembled WGS sequence"/>
</dbReference>
<organism evidence="1 2">
    <name type="scientific">Leucogyrophana mollusca</name>
    <dbReference type="NCBI Taxonomy" id="85980"/>
    <lineage>
        <taxon>Eukaryota</taxon>
        <taxon>Fungi</taxon>
        <taxon>Dikarya</taxon>
        <taxon>Basidiomycota</taxon>
        <taxon>Agaricomycotina</taxon>
        <taxon>Agaricomycetes</taxon>
        <taxon>Agaricomycetidae</taxon>
        <taxon>Boletales</taxon>
        <taxon>Boletales incertae sedis</taxon>
        <taxon>Leucogyrophana</taxon>
    </lineage>
</organism>
<dbReference type="EMBL" id="MU266357">
    <property type="protein sequence ID" value="KAH7928109.1"/>
    <property type="molecule type" value="Genomic_DNA"/>
</dbReference>
<evidence type="ECO:0000313" key="1">
    <source>
        <dbReference type="EMBL" id="KAH7928109.1"/>
    </source>
</evidence>
<proteinExistence type="predicted"/>
<keyword evidence="2" id="KW-1185">Reference proteome</keyword>
<protein>
    <submittedName>
        <fullName evidence="1">HIT-like protein</fullName>
    </submittedName>
</protein>
<reference evidence="1" key="1">
    <citation type="journal article" date="2021" name="New Phytol.">
        <title>Evolutionary innovations through gain and loss of genes in the ectomycorrhizal Boletales.</title>
        <authorList>
            <person name="Wu G."/>
            <person name="Miyauchi S."/>
            <person name="Morin E."/>
            <person name="Kuo A."/>
            <person name="Drula E."/>
            <person name="Varga T."/>
            <person name="Kohler A."/>
            <person name="Feng B."/>
            <person name="Cao Y."/>
            <person name="Lipzen A."/>
            <person name="Daum C."/>
            <person name="Hundley H."/>
            <person name="Pangilinan J."/>
            <person name="Johnson J."/>
            <person name="Barry K."/>
            <person name="LaButti K."/>
            <person name="Ng V."/>
            <person name="Ahrendt S."/>
            <person name="Min B."/>
            <person name="Choi I.G."/>
            <person name="Park H."/>
            <person name="Plett J.M."/>
            <person name="Magnuson J."/>
            <person name="Spatafora J.W."/>
            <person name="Nagy L.G."/>
            <person name="Henrissat B."/>
            <person name="Grigoriev I.V."/>
            <person name="Yang Z.L."/>
            <person name="Xu J."/>
            <person name="Martin F.M."/>
        </authorList>
    </citation>
    <scope>NUCLEOTIDE SEQUENCE</scope>
    <source>
        <strain evidence="1">KUC20120723A-06</strain>
    </source>
</reference>
<comment type="caution">
    <text evidence="1">The sequence shown here is derived from an EMBL/GenBank/DDBJ whole genome shotgun (WGS) entry which is preliminary data.</text>
</comment>
<evidence type="ECO:0000313" key="2">
    <source>
        <dbReference type="Proteomes" id="UP000790709"/>
    </source>
</evidence>
<name>A0ACB8BR54_9AGAM</name>
<accession>A0ACB8BR54</accession>